<feature type="compositionally biased region" description="Polar residues" evidence="13">
    <location>
        <begin position="296"/>
        <end position="306"/>
    </location>
</feature>
<dbReference type="Gene3D" id="2.60.40.720">
    <property type="match status" value="1"/>
</dbReference>
<dbReference type="GO" id="GO:0000981">
    <property type="term" value="F:DNA-binding transcription factor activity, RNA polymerase II-specific"/>
    <property type="evidence" value="ECO:0007669"/>
    <property type="project" value="TreeGrafter"/>
</dbReference>
<evidence type="ECO:0000256" key="4">
    <source>
        <dbReference type="ARBA" id="ARBA00022723"/>
    </source>
</evidence>
<evidence type="ECO:0000256" key="1">
    <source>
        <dbReference type="ARBA" id="ARBA00004123"/>
    </source>
</evidence>
<evidence type="ECO:0000256" key="9">
    <source>
        <dbReference type="ARBA" id="ARBA00023163"/>
    </source>
</evidence>
<feature type="site" description="Interaction with DNA" evidence="12">
    <location>
        <position position="326"/>
    </location>
</feature>
<dbReference type="SUPFAM" id="SSF49417">
    <property type="entry name" value="p53-like transcription factors"/>
    <property type="match status" value="1"/>
</dbReference>
<dbReference type="STRING" id="6832.A0A553NYY4"/>
<keyword evidence="5 11" id="KW-0862">Zinc</keyword>
<comment type="similarity">
    <text evidence="2">Belongs to the p53 family.</text>
</comment>
<dbReference type="InterPro" id="IPR012346">
    <property type="entry name" value="p53/RUNT-type_TF_DNA-bd_sf"/>
</dbReference>
<dbReference type="GO" id="GO:0006915">
    <property type="term" value="P:apoptotic process"/>
    <property type="evidence" value="ECO:0007669"/>
    <property type="project" value="UniProtKB-KW"/>
</dbReference>
<evidence type="ECO:0000313" key="16">
    <source>
        <dbReference type="Proteomes" id="UP000318571"/>
    </source>
</evidence>
<comment type="subcellular location">
    <subcellularLocation>
        <location evidence="1">Nucleus</location>
    </subcellularLocation>
</comment>
<dbReference type="GO" id="GO:0000978">
    <property type="term" value="F:RNA polymerase II cis-regulatory region sequence-specific DNA binding"/>
    <property type="evidence" value="ECO:0007669"/>
    <property type="project" value="TreeGrafter"/>
</dbReference>
<keyword evidence="10" id="KW-0539">Nucleus</keyword>
<keyword evidence="9" id="KW-0804">Transcription</keyword>
<feature type="domain" description="p53 DNA-binding" evidence="14">
    <location>
        <begin position="305"/>
        <end position="497"/>
    </location>
</feature>
<gene>
    <name evidence="15" type="ORF">TCAL_02868</name>
</gene>
<evidence type="ECO:0000256" key="11">
    <source>
        <dbReference type="PIRSR" id="PIRSR602117-1"/>
    </source>
</evidence>
<keyword evidence="6" id="KW-0805">Transcription regulation</keyword>
<feature type="region of interest" description="Disordered" evidence="13">
    <location>
        <begin position="36"/>
        <end position="56"/>
    </location>
</feature>
<dbReference type="PRINTS" id="PR00386">
    <property type="entry name" value="P53SUPPRESSR"/>
</dbReference>
<dbReference type="InterPro" id="IPR008967">
    <property type="entry name" value="p53-like_TF_DNA-bd_sf"/>
</dbReference>
<evidence type="ECO:0000256" key="7">
    <source>
        <dbReference type="ARBA" id="ARBA00023125"/>
    </source>
</evidence>
<keyword evidence="7" id="KW-0238">DNA-binding</keyword>
<dbReference type="PANTHER" id="PTHR11447">
    <property type="entry name" value="CELLULAR TUMOR ANTIGEN P53"/>
    <property type="match status" value="1"/>
</dbReference>
<feature type="binding site" evidence="11">
    <location>
        <position position="385"/>
    </location>
    <ligand>
        <name>Zn(2+)</name>
        <dbReference type="ChEBI" id="CHEBI:29105"/>
    </ligand>
</feature>
<dbReference type="PANTHER" id="PTHR11447:SF16">
    <property type="entry name" value="P53 PROTEIN LONG FORM VARIANT 1"/>
    <property type="match status" value="1"/>
</dbReference>
<evidence type="ECO:0000256" key="2">
    <source>
        <dbReference type="ARBA" id="ARBA00006167"/>
    </source>
</evidence>
<keyword evidence="16" id="KW-1185">Reference proteome</keyword>
<name>A0A553NYY4_TIGCA</name>
<dbReference type="InterPro" id="IPR011615">
    <property type="entry name" value="p53_DNA-bd"/>
</dbReference>
<comment type="cofactor">
    <cofactor evidence="11">
        <name>Zn(2+)</name>
        <dbReference type="ChEBI" id="CHEBI:29105"/>
    </cofactor>
    <text evidence="11">Binds 1 zinc ion per subunit.</text>
</comment>
<feature type="region of interest" description="Disordered" evidence="13">
    <location>
        <begin position="276"/>
        <end position="306"/>
    </location>
</feature>
<evidence type="ECO:0000256" key="6">
    <source>
        <dbReference type="ARBA" id="ARBA00023015"/>
    </source>
</evidence>
<organism evidence="15 16">
    <name type="scientific">Tigriopus californicus</name>
    <name type="common">Marine copepod</name>
    <dbReference type="NCBI Taxonomy" id="6832"/>
    <lineage>
        <taxon>Eukaryota</taxon>
        <taxon>Metazoa</taxon>
        <taxon>Ecdysozoa</taxon>
        <taxon>Arthropoda</taxon>
        <taxon>Crustacea</taxon>
        <taxon>Multicrustacea</taxon>
        <taxon>Hexanauplia</taxon>
        <taxon>Copepoda</taxon>
        <taxon>Harpacticoida</taxon>
        <taxon>Harpacticidae</taxon>
        <taxon>Tigriopus</taxon>
    </lineage>
</organism>
<feature type="region of interest" description="Disordered" evidence="13">
    <location>
        <begin position="74"/>
        <end position="120"/>
    </location>
</feature>
<keyword evidence="8" id="KW-0010">Activator</keyword>
<evidence type="ECO:0000256" key="5">
    <source>
        <dbReference type="ARBA" id="ARBA00022833"/>
    </source>
</evidence>
<keyword evidence="3" id="KW-0053">Apoptosis</keyword>
<evidence type="ECO:0000313" key="15">
    <source>
        <dbReference type="EMBL" id="TRY70649.1"/>
    </source>
</evidence>
<reference evidence="15 16" key="1">
    <citation type="journal article" date="2018" name="Nat. Ecol. Evol.">
        <title>Genomic signatures of mitonuclear coevolution across populations of Tigriopus californicus.</title>
        <authorList>
            <person name="Barreto F.S."/>
            <person name="Watson E.T."/>
            <person name="Lima T.G."/>
            <person name="Willett C.S."/>
            <person name="Edmands S."/>
            <person name="Li W."/>
            <person name="Burton R.S."/>
        </authorList>
    </citation>
    <scope>NUCLEOTIDE SEQUENCE [LARGE SCALE GENOMIC DNA]</scope>
    <source>
        <strain evidence="15 16">San Diego</strain>
    </source>
</reference>
<dbReference type="EMBL" id="VCGU01000009">
    <property type="protein sequence ID" value="TRY70649.1"/>
    <property type="molecule type" value="Genomic_DNA"/>
</dbReference>
<sequence>MNKKDILDLAQQHGVSALNLDQRDVRCLMSFHFSIQGNPNEPVDRNAAPTPSNHHGYEHQFLVPSVPYTYHPQYHLPYPSSPSNQYSLHPNMTGGSGQSPQEVTHHTPRHHQPQRSPTHAPLTEDELQQLQTDLRAQGVSETFTRLVDQPATSQSSNLWTAYHTPSEQIALQIGRSDTLERHPGFANPNDISGHNHMMLSSDESLTNHVKEALGLEPANPNQTDQAIHGDLLSSAIESNELKTKEDRSDDGSNVQLIRVNTDNTCTVITNFDTTWGEPMVGTPESSPKMRKVGETLSPTSAHPSTEQWEGDYGFKISFIKLTNNGKNKTWDFSERLNKLFIIMAKSVNIAFSLNQTDTEGFYVRALPIFALAGCLSDPVKRCPNHASPSDSSNQGFPPEHREHLVRVSHDGVVYEEDPVSKRLSVIVPLEKPQGGTTYTSYLYKFMCLSSDVGGINRKPIKLIFTLEQGIGNVVGRVIIDLKLCTCPKRDRQQDETRAVDETQKLMDAADGLARSNSVFTKPSGKKRKIETEEFVMVPVAKQDFEKINEFAEAAVIMRNMAQANKIKEERQKLLDMHNKKLINRSK</sequence>
<dbReference type="Pfam" id="PF00870">
    <property type="entry name" value="P53"/>
    <property type="match status" value="1"/>
</dbReference>
<dbReference type="InterPro" id="IPR002117">
    <property type="entry name" value="p53_tumour_suppressor"/>
</dbReference>
<dbReference type="GO" id="GO:0005634">
    <property type="term" value="C:nucleus"/>
    <property type="evidence" value="ECO:0007669"/>
    <property type="project" value="UniProtKB-SubCell"/>
</dbReference>
<evidence type="ECO:0000256" key="10">
    <source>
        <dbReference type="ARBA" id="ARBA00023242"/>
    </source>
</evidence>
<evidence type="ECO:0000256" key="3">
    <source>
        <dbReference type="ARBA" id="ARBA00022703"/>
    </source>
</evidence>
<feature type="binding site" evidence="11">
    <location>
        <position position="382"/>
    </location>
    <ligand>
        <name>Zn(2+)</name>
        <dbReference type="ChEBI" id="CHEBI:29105"/>
    </ligand>
</feature>
<dbReference type="Proteomes" id="UP000318571">
    <property type="component" value="Chromosome 9"/>
</dbReference>
<evidence type="ECO:0000259" key="14">
    <source>
        <dbReference type="Pfam" id="PF00870"/>
    </source>
</evidence>
<accession>A0A553NYY4</accession>
<evidence type="ECO:0000256" key="13">
    <source>
        <dbReference type="SAM" id="MobiDB-lite"/>
    </source>
</evidence>
<dbReference type="AlphaFoldDB" id="A0A553NYY4"/>
<dbReference type="CDD" id="cd08367">
    <property type="entry name" value="P53"/>
    <property type="match status" value="1"/>
</dbReference>
<evidence type="ECO:0000256" key="8">
    <source>
        <dbReference type="ARBA" id="ARBA00023159"/>
    </source>
</evidence>
<proteinExistence type="inferred from homology"/>
<dbReference type="GO" id="GO:0046872">
    <property type="term" value="F:metal ion binding"/>
    <property type="evidence" value="ECO:0007669"/>
    <property type="project" value="UniProtKB-KW"/>
</dbReference>
<comment type="caution">
    <text evidence="15">The sequence shown here is derived from an EMBL/GenBank/DDBJ whole genome shotgun (WGS) entry which is preliminary data.</text>
</comment>
<feature type="compositionally biased region" description="Polar residues" evidence="13">
    <location>
        <begin position="81"/>
        <end position="90"/>
    </location>
</feature>
<feature type="binding site" evidence="11">
    <location>
        <position position="447"/>
    </location>
    <ligand>
        <name>Zn(2+)</name>
        <dbReference type="ChEBI" id="CHEBI:29105"/>
    </ligand>
</feature>
<dbReference type="OMA" id="DLRICAC"/>
<protein>
    <recommendedName>
        <fullName evidence="14">p53 DNA-binding domain-containing protein</fullName>
    </recommendedName>
</protein>
<keyword evidence="4 11" id="KW-0479">Metal-binding</keyword>
<evidence type="ECO:0000256" key="12">
    <source>
        <dbReference type="PIRSR" id="PIRSR602117-2"/>
    </source>
</evidence>